<proteinExistence type="predicted"/>
<dbReference type="GO" id="GO:0009102">
    <property type="term" value="P:biotin biosynthetic process"/>
    <property type="evidence" value="ECO:0007669"/>
    <property type="project" value="UniProtKB-KW"/>
</dbReference>
<comment type="caution">
    <text evidence="6">The sequence shown here is derived from an EMBL/GenBank/DDBJ whole genome shotgun (WGS) entry which is preliminary data.</text>
</comment>
<dbReference type="AlphaFoldDB" id="A0A9W4QUE8"/>
<dbReference type="EMBL" id="CAMAPC010000004">
    <property type="protein sequence ID" value="CAH9054072.1"/>
    <property type="molecule type" value="Genomic_DNA"/>
</dbReference>
<dbReference type="GO" id="GO:0090499">
    <property type="term" value="F:pimelyl-[acyl-carrier protein] methyl ester esterase activity"/>
    <property type="evidence" value="ECO:0007669"/>
    <property type="project" value="UniProtKB-EC"/>
</dbReference>
<keyword evidence="4 6" id="KW-0378">Hydrolase</keyword>
<dbReference type="EC" id="3.1.1.85" evidence="6"/>
<dbReference type="InterPro" id="IPR029058">
    <property type="entry name" value="AB_hydrolase_fold"/>
</dbReference>
<dbReference type="Proteomes" id="UP001152485">
    <property type="component" value="Unassembled WGS sequence"/>
</dbReference>
<dbReference type="Proteomes" id="UP001152467">
    <property type="component" value="Unassembled WGS sequence"/>
</dbReference>
<protein>
    <submittedName>
        <fullName evidence="6">Pimeloyl-[acyl-carrier protein] methyl ester esterase</fullName>
        <ecNumber evidence="6">3.1.1.85</ecNumber>
    </submittedName>
</protein>
<dbReference type="InterPro" id="IPR000073">
    <property type="entry name" value="AB_hydrolase_1"/>
</dbReference>
<dbReference type="InterPro" id="IPR050228">
    <property type="entry name" value="Carboxylesterase_BioH"/>
</dbReference>
<dbReference type="Pfam" id="PF00561">
    <property type="entry name" value="Abhydrolase_1"/>
    <property type="match status" value="1"/>
</dbReference>
<evidence type="ECO:0000256" key="4">
    <source>
        <dbReference type="ARBA" id="ARBA00022801"/>
    </source>
</evidence>
<feature type="domain" description="AB hydrolase-1" evidence="5">
    <location>
        <begin position="5"/>
        <end position="233"/>
    </location>
</feature>
<sequence>MQNDLILLHGWGMNKSVWQLCEKELSNEYNGAIYSLNLPGFGGAAVPDKEYSLASAVQQLAKQINDNSTIVAWSLGGLFALYLAKYYPKKVSKVVLVSSSPCFVEQDEWEGVSGQVLDKFKDQLVQDSNKTIDRFLAIQAMGSEHAKEDIKALRALLKLQPVASKQALSVGLELLQKQDLRTLFSRLSIPMYGVFGCLDTLVPKRVCARMSELNPDFSYKMIEKASHAPFISHRDEFISYLKSIL</sequence>
<dbReference type="SUPFAM" id="SSF53474">
    <property type="entry name" value="alpha/beta-Hydrolases"/>
    <property type="match status" value="1"/>
</dbReference>
<evidence type="ECO:0000313" key="6">
    <source>
        <dbReference type="EMBL" id="CAH9054072.1"/>
    </source>
</evidence>
<evidence type="ECO:0000256" key="2">
    <source>
        <dbReference type="ARBA" id="ARBA00022490"/>
    </source>
</evidence>
<dbReference type="Gene3D" id="3.40.50.1820">
    <property type="entry name" value="alpha/beta hydrolase"/>
    <property type="match status" value="1"/>
</dbReference>
<evidence type="ECO:0000313" key="8">
    <source>
        <dbReference type="Proteomes" id="UP001152467"/>
    </source>
</evidence>
<evidence type="ECO:0000259" key="5">
    <source>
        <dbReference type="Pfam" id="PF00561"/>
    </source>
</evidence>
<dbReference type="PANTHER" id="PTHR43194">
    <property type="entry name" value="HYDROLASE ALPHA/BETA FOLD FAMILY"/>
    <property type="match status" value="1"/>
</dbReference>
<dbReference type="NCBIfam" id="TIGR01738">
    <property type="entry name" value="bioH"/>
    <property type="match status" value="1"/>
</dbReference>
<accession>A0A9W4QUE8</accession>
<evidence type="ECO:0000313" key="7">
    <source>
        <dbReference type="EMBL" id="CAH9058622.1"/>
    </source>
</evidence>
<reference evidence="6 9" key="1">
    <citation type="submission" date="2022-07" db="EMBL/GenBank/DDBJ databases">
        <authorList>
            <person name="Criscuolo A."/>
        </authorList>
    </citation>
    <scope>NUCLEOTIDE SEQUENCE</scope>
    <source>
        <strain evidence="9">CIP 111951</strain>
        <strain evidence="6">CIP111854</strain>
        <strain evidence="7">CIP111951</strain>
    </source>
</reference>
<dbReference type="InterPro" id="IPR010076">
    <property type="entry name" value="BioH"/>
</dbReference>
<evidence type="ECO:0000313" key="9">
    <source>
        <dbReference type="Proteomes" id="UP001152485"/>
    </source>
</evidence>
<dbReference type="PANTHER" id="PTHR43194:SF5">
    <property type="entry name" value="PIMELOYL-[ACYL-CARRIER PROTEIN] METHYL ESTER ESTERASE"/>
    <property type="match status" value="1"/>
</dbReference>
<keyword evidence="2" id="KW-0963">Cytoplasm</keyword>
<keyword evidence="8" id="KW-1185">Reference proteome</keyword>
<dbReference type="EMBL" id="CAMAPD010000008">
    <property type="protein sequence ID" value="CAH9058622.1"/>
    <property type="molecule type" value="Genomic_DNA"/>
</dbReference>
<keyword evidence="1" id="KW-0719">Serine esterase</keyword>
<name>A0A9W4QUE8_9GAMM</name>
<dbReference type="RefSeq" id="WP_261593072.1">
    <property type="nucleotide sequence ID" value="NZ_CAMAPC010000004.1"/>
</dbReference>
<gene>
    <name evidence="6" type="primary">bioH</name>
    <name evidence="6" type="ORF">PSECIP111854_01292</name>
    <name evidence="7" type="ORF">PSECIP111951_01909</name>
</gene>
<evidence type="ECO:0000256" key="3">
    <source>
        <dbReference type="ARBA" id="ARBA00022756"/>
    </source>
</evidence>
<keyword evidence="3" id="KW-0093">Biotin biosynthesis</keyword>
<evidence type="ECO:0000256" key="1">
    <source>
        <dbReference type="ARBA" id="ARBA00022487"/>
    </source>
</evidence>
<organism evidence="6 8">
    <name type="scientific">Pseudoalteromonas holothuriae</name>
    <dbReference type="NCBI Taxonomy" id="2963714"/>
    <lineage>
        <taxon>Bacteria</taxon>
        <taxon>Pseudomonadati</taxon>
        <taxon>Pseudomonadota</taxon>
        <taxon>Gammaproteobacteria</taxon>
        <taxon>Alteromonadales</taxon>
        <taxon>Pseudoalteromonadaceae</taxon>
        <taxon>Pseudoalteromonas</taxon>
    </lineage>
</organism>